<gene>
    <name evidence="1" type="ORF">DJ66_1177</name>
</gene>
<organism evidence="1 2">
    <name type="scientific">Candidatus Liberibacter solanacearum</name>
    <dbReference type="NCBI Taxonomy" id="556287"/>
    <lineage>
        <taxon>Bacteria</taxon>
        <taxon>Pseudomonadati</taxon>
        <taxon>Pseudomonadota</taxon>
        <taxon>Alphaproteobacteria</taxon>
        <taxon>Hyphomicrobiales</taxon>
        <taxon>Rhizobiaceae</taxon>
        <taxon>Liberibacter</taxon>
    </lineage>
</organism>
<dbReference type="EMBL" id="JMTK01000004">
    <property type="protein sequence ID" value="KJZ81499.1"/>
    <property type="molecule type" value="Genomic_DNA"/>
</dbReference>
<dbReference type="Proteomes" id="UP000033731">
    <property type="component" value="Unassembled WGS sequence"/>
</dbReference>
<accession>A0A0F4VJD4</accession>
<comment type="caution">
    <text evidence="1">The sequence shown here is derived from an EMBL/GenBank/DDBJ whole genome shotgun (WGS) entry which is preliminary data.</text>
</comment>
<dbReference type="AlphaFoldDB" id="A0A0F4VJD4"/>
<evidence type="ECO:0000313" key="1">
    <source>
        <dbReference type="EMBL" id="KJZ81499.1"/>
    </source>
</evidence>
<proteinExistence type="predicted"/>
<reference evidence="1 2" key="1">
    <citation type="journal article" date="2015" name="Phytopathology">
        <title>Genomes of Candidatus Liberibacter solanacearum haplotype A from New Zealand and the USA suggest significant genome plasticity in the species.</title>
        <authorList>
            <person name="Thompson S.M."/>
            <person name="Johnson C.P."/>
            <person name="Lu A.Y."/>
            <person name="Frampton R.A."/>
            <person name="Sullivan K.L."/>
            <person name="Fiers M.W."/>
            <person name="Crowhurst R.N."/>
            <person name="Pitman A.R."/>
            <person name="Scott I."/>
            <person name="Gudmestad N.C."/>
            <person name="Smith G.R."/>
        </authorList>
    </citation>
    <scope>NUCLEOTIDE SEQUENCE [LARGE SCALE GENOMIC DNA]</scope>
    <source>
        <strain evidence="1 2">LsoNZ1</strain>
    </source>
</reference>
<dbReference type="PATRIC" id="fig|556287.9.peg.1200"/>
<keyword evidence="2" id="KW-1185">Reference proteome</keyword>
<sequence length="717" mass="80267">MVELNYKKPSVESIAPNQDAVRDAVNPARGLQDVSVAIEQATKTLETLRRATVFADANTQFTRVSAEADKSFMDYTNSLDTRNTPQAGDKINAYVEGTLRKNYDNFISTIPNREVRQHFQAQVEHDLRHYQKKGLEIQIGAQRLSLTENVNIVMGNGTASVLQDPSNENYFRQVNNITDHINSLPISLVDKQTYINQAQKDLNINQVSGVYKKNPRIFENFITASYKGGSPPKDPTSIADIADSASERSLEINADVSKAIGLAGWERLDDTLRRSLLDRLISKDNCINTKLRDATKKRVRLIEANLDKGNVLKDSDLIPLEDYTQAYGVEQGAELYELQQFKSAIAPEVARIKLMSTTEAKELLQKVETHGSDPTLSLENTTKIARYYQMLSKAHTESMQKLHQDPIKWGIEHKQIDPLRFDTAENFARALVQRSSFVKKIKETHGIASQHLSSTEEKQFKDQLMKLPSSETVAMIQGAYNTLSDSDKESVLSSFAKIKDNALSAVVQLSSEFADEANVAAGSIIVGTKNKLDIEQQYKAHPQSDNKAFDTHYNPIIAKHLRGVQGNSIGGSFGRDAEAIKFYILGDMKTTGDFTLSKQRIEDASRMVLGNTPVDVNGSQLMPPRGMKKDEFLDRLWVATKSAGEFNPYWSHYMNVGGGRYALIDNGDLKVDKEGNVIIIELKDVPTDQIRKARKERDEAIELKVNEAQVTFNDWSP</sequence>
<protein>
    <submittedName>
        <fullName evidence="1">Uncharacterized protein</fullName>
    </submittedName>
</protein>
<dbReference type="RefSeq" id="WP_202901005.1">
    <property type="nucleotide sequence ID" value="NZ_JMTK01000004.1"/>
</dbReference>
<name>A0A0F4VJD4_9HYPH</name>
<evidence type="ECO:0000313" key="2">
    <source>
        <dbReference type="Proteomes" id="UP000033731"/>
    </source>
</evidence>